<evidence type="ECO:0008006" key="4">
    <source>
        <dbReference type="Google" id="ProtNLM"/>
    </source>
</evidence>
<keyword evidence="3" id="KW-1185">Reference proteome</keyword>
<feature type="transmembrane region" description="Helical" evidence="1">
    <location>
        <begin position="248"/>
        <end position="266"/>
    </location>
</feature>
<protein>
    <recommendedName>
        <fullName evidence="4">Monocarboxylate transporter</fullName>
    </recommendedName>
</protein>
<comment type="caution">
    <text evidence="2">The sequence shown here is derived from an EMBL/GenBank/DDBJ whole genome shotgun (WGS) entry which is preliminary data.</text>
</comment>
<evidence type="ECO:0000313" key="3">
    <source>
        <dbReference type="Proteomes" id="UP000821853"/>
    </source>
</evidence>
<dbReference type="Gene3D" id="1.20.1250.20">
    <property type="entry name" value="MFS general substrate transporter like domains"/>
    <property type="match status" value="1"/>
</dbReference>
<feature type="transmembrane region" description="Helical" evidence="1">
    <location>
        <begin position="193"/>
        <end position="210"/>
    </location>
</feature>
<feature type="transmembrane region" description="Helical" evidence="1">
    <location>
        <begin position="216"/>
        <end position="236"/>
    </location>
</feature>
<dbReference type="GO" id="GO:0008028">
    <property type="term" value="F:monocarboxylic acid transmembrane transporter activity"/>
    <property type="evidence" value="ECO:0007669"/>
    <property type="project" value="TreeGrafter"/>
</dbReference>
<gene>
    <name evidence="2" type="ORF">HPB48_000723</name>
</gene>
<accession>A0A9J6FP70</accession>
<dbReference type="VEuPathDB" id="VectorBase:HLOH_050655"/>
<dbReference type="Proteomes" id="UP000821853">
    <property type="component" value="Unassembled WGS sequence"/>
</dbReference>
<feature type="transmembrane region" description="Helical" evidence="1">
    <location>
        <begin position="162"/>
        <end position="181"/>
    </location>
</feature>
<dbReference type="OrthoDB" id="6499973at2759"/>
<name>A0A9J6FP70_HAELO</name>
<sequence>MHATPLVMLFKNPPIITCRRNKTQSSLSREIKSRATSDSKYCFTIENTQKTNGIEADNQSATTRTEANLRAQKPVRSGWEANGVVTEGIDQMLNNKSKAVLKPPQSVLDSGSRKNFLNVCGPLRKKMFYVFVPAFIICDFDDLVSALSIVDYAMDKGWEREDATSLIMCLSVGSLIGRLLLPLLADFKFLTRSALMAACYAAVAAVFLGMPHVYSFHGILLLCVVSGAAVGCSLSLKPVLMADYLGADQIAPAMGVTGLIMLPLHFANPSIVGKNCVLIFPVTFAVPFLRRLGA</sequence>
<organism evidence="2 3">
    <name type="scientific">Haemaphysalis longicornis</name>
    <name type="common">Bush tick</name>
    <dbReference type="NCBI Taxonomy" id="44386"/>
    <lineage>
        <taxon>Eukaryota</taxon>
        <taxon>Metazoa</taxon>
        <taxon>Ecdysozoa</taxon>
        <taxon>Arthropoda</taxon>
        <taxon>Chelicerata</taxon>
        <taxon>Arachnida</taxon>
        <taxon>Acari</taxon>
        <taxon>Parasitiformes</taxon>
        <taxon>Ixodida</taxon>
        <taxon>Ixodoidea</taxon>
        <taxon>Ixodidae</taxon>
        <taxon>Haemaphysalinae</taxon>
        <taxon>Haemaphysalis</taxon>
    </lineage>
</organism>
<evidence type="ECO:0000313" key="2">
    <source>
        <dbReference type="EMBL" id="KAH9365018.1"/>
    </source>
</evidence>
<keyword evidence="1" id="KW-0472">Membrane</keyword>
<feature type="transmembrane region" description="Helical" evidence="1">
    <location>
        <begin position="128"/>
        <end position="150"/>
    </location>
</feature>
<dbReference type="EMBL" id="JABSTR010000003">
    <property type="protein sequence ID" value="KAH9365018.1"/>
    <property type="molecule type" value="Genomic_DNA"/>
</dbReference>
<dbReference type="AlphaFoldDB" id="A0A9J6FP70"/>
<dbReference type="InterPro" id="IPR050327">
    <property type="entry name" value="Proton-linked_MCT"/>
</dbReference>
<proteinExistence type="predicted"/>
<keyword evidence="1" id="KW-0812">Transmembrane</keyword>
<dbReference type="PANTHER" id="PTHR11360:SF303">
    <property type="entry name" value="MAJOR FACILITATOR SUPERFAMILY (MFS) PROFILE DOMAIN-CONTAINING PROTEIN"/>
    <property type="match status" value="1"/>
</dbReference>
<keyword evidence="1" id="KW-1133">Transmembrane helix</keyword>
<reference evidence="2 3" key="1">
    <citation type="journal article" date="2020" name="Cell">
        <title>Large-Scale Comparative Analyses of Tick Genomes Elucidate Their Genetic Diversity and Vector Capacities.</title>
        <authorList>
            <consortium name="Tick Genome and Microbiome Consortium (TIGMIC)"/>
            <person name="Jia N."/>
            <person name="Wang J."/>
            <person name="Shi W."/>
            <person name="Du L."/>
            <person name="Sun Y."/>
            <person name="Zhan W."/>
            <person name="Jiang J.F."/>
            <person name="Wang Q."/>
            <person name="Zhang B."/>
            <person name="Ji P."/>
            <person name="Bell-Sakyi L."/>
            <person name="Cui X.M."/>
            <person name="Yuan T.T."/>
            <person name="Jiang B.G."/>
            <person name="Yang W.F."/>
            <person name="Lam T.T."/>
            <person name="Chang Q.C."/>
            <person name="Ding S.J."/>
            <person name="Wang X.J."/>
            <person name="Zhu J.G."/>
            <person name="Ruan X.D."/>
            <person name="Zhao L."/>
            <person name="Wei J.T."/>
            <person name="Ye R.Z."/>
            <person name="Que T.C."/>
            <person name="Du C.H."/>
            <person name="Zhou Y.H."/>
            <person name="Cheng J.X."/>
            <person name="Dai P.F."/>
            <person name="Guo W.B."/>
            <person name="Han X.H."/>
            <person name="Huang E.J."/>
            <person name="Li L.F."/>
            <person name="Wei W."/>
            <person name="Gao Y.C."/>
            <person name="Liu J.Z."/>
            <person name="Shao H.Z."/>
            <person name="Wang X."/>
            <person name="Wang C.C."/>
            <person name="Yang T.C."/>
            <person name="Huo Q.B."/>
            <person name="Li W."/>
            <person name="Chen H.Y."/>
            <person name="Chen S.E."/>
            <person name="Zhou L.G."/>
            <person name="Ni X.B."/>
            <person name="Tian J.H."/>
            <person name="Sheng Y."/>
            <person name="Liu T."/>
            <person name="Pan Y.S."/>
            <person name="Xia L.Y."/>
            <person name="Li J."/>
            <person name="Zhao F."/>
            <person name="Cao W.C."/>
        </authorList>
    </citation>
    <scope>NUCLEOTIDE SEQUENCE [LARGE SCALE GENOMIC DNA]</scope>
    <source>
        <strain evidence="2">HaeL-2018</strain>
    </source>
</reference>
<dbReference type="InterPro" id="IPR036259">
    <property type="entry name" value="MFS_trans_sf"/>
</dbReference>
<dbReference type="SUPFAM" id="SSF103473">
    <property type="entry name" value="MFS general substrate transporter"/>
    <property type="match status" value="1"/>
</dbReference>
<dbReference type="PANTHER" id="PTHR11360">
    <property type="entry name" value="MONOCARBOXYLATE TRANSPORTER"/>
    <property type="match status" value="1"/>
</dbReference>
<evidence type="ECO:0000256" key="1">
    <source>
        <dbReference type="SAM" id="Phobius"/>
    </source>
</evidence>